<proteinExistence type="predicted"/>
<keyword evidence="1" id="KW-1133">Transmembrane helix</keyword>
<feature type="transmembrane region" description="Helical" evidence="1">
    <location>
        <begin position="12"/>
        <end position="32"/>
    </location>
</feature>
<keyword evidence="1" id="KW-0812">Transmembrane</keyword>
<keyword evidence="1" id="KW-0472">Membrane</keyword>
<accession>A0A8I1W8L7</accession>
<evidence type="ECO:0000313" key="3">
    <source>
        <dbReference type="Proteomes" id="UP000664658"/>
    </source>
</evidence>
<name>A0A8I1W8L7_PLESH</name>
<evidence type="ECO:0008006" key="4">
    <source>
        <dbReference type="Google" id="ProtNLM"/>
    </source>
</evidence>
<feature type="transmembrane region" description="Helical" evidence="1">
    <location>
        <begin position="52"/>
        <end position="74"/>
    </location>
</feature>
<sequence length="273" mass="31414">MKEEKKGSLQWIVACSIFLVLVISSIPALIYFSHFSGGFSDDSSKWADFGSYMSGTSGSLLSVFSVLALVYTLYKTSKDSRITHGLSLKAIEKSEQQVKLMDREFKTNLLRVYISNLNSDLEKKKYYDYQGNEISSQEFVNGCYRHLGNLIWSRMSNNIPENKRGFDFYVPSTILSKRKTSFRGEVKNLVYILDLIDRCEDEELKVLLIKTYHSDIDQDLLFWMTCYCYAQRPDIKKILDRNIQSLLFITDKACDEITKGTDSANNNQAHPNQ</sequence>
<dbReference type="RefSeq" id="WP_207542810.1">
    <property type="nucleotide sequence ID" value="NZ_JAFNAA010000048.1"/>
</dbReference>
<evidence type="ECO:0000313" key="2">
    <source>
        <dbReference type="EMBL" id="MBO1109874.1"/>
    </source>
</evidence>
<dbReference type="Proteomes" id="UP000664658">
    <property type="component" value="Unassembled WGS sequence"/>
</dbReference>
<organism evidence="2 3">
    <name type="scientific">Plesiomonas shigelloides</name>
    <name type="common">Aeromonas shigelloides</name>
    <dbReference type="NCBI Taxonomy" id="703"/>
    <lineage>
        <taxon>Bacteria</taxon>
        <taxon>Pseudomonadati</taxon>
        <taxon>Pseudomonadota</taxon>
        <taxon>Gammaproteobacteria</taxon>
        <taxon>Enterobacterales</taxon>
        <taxon>Enterobacteriaceae</taxon>
        <taxon>Plesiomonas</taxon>
    </lineage>
</organism>
<gene>
    <name evidence="2" type="ORF">J2R62_17030</name>
</gene>
<comment type="caution">
    <text evidence="2">The sequence shown here is derived from an EMBL/GenBank/DDBJ whole genome shotgun (WGS) entry which is preliminary data.</text>
</comment>
<dbReference type="EMBL" id="JAFNAA010000048">
    <property type="protein sequence ID" value="MBO1109874.1"/>
    <property type="molecule type" value="Genomic_DNA"/>
</dbReference>
<protein>
    <recommendedName>
        <fullName evidence="4">Phage abortive infection protein</fullName>
    </recommendedName>
</protein>
<evidence type="ECO:0000256" key="1">
    <source>
        <dbReference type="SAM" id="Phobius"/>
    </source>
</evidence>
<reference evidence="2" key="1">
    <citation type="submission" date="2021-03" db="EMBL/GenBank/DDBJ databases">
        <title>Plesiomonas shigelloides zfcc0051, isolated from zebrafish feces.</title>
        <authorList>
            <person name="Vanderhoek Z."/>
            <person name="Gaulke C."/>
        </authorList>
    </citation>
    <scope>NUCLEOTIDE SEQUENCE</scope>
    <source>
        <strain evidence="2">Zfcc0051</strain>
    </source>
</reference>
<dbReference type="AlphaFoldDB" id="A0A8I1W8L7"/>